<evidence type="ECO:0000313" key="1">
    <source>
        <dbReference type="EMBL" id="ATA55606.1"/>
    </source>
</evidence>
<organism evidence="1 2">
    <name type="scientific">Variovorax boronicumulans</name>
    <dbReference type="NCBI Taxonomy" id="436515"/>
    <lineage>
        <taxon>Bacteria</taxon>
        <taxon>Pseudomonadati</taxon>
        <taxon>Pseudomonadota</taxon>
        <taxon>Betaproteobacteria</taxon>
        <taxon>Burkholderiales</taxon>
        <taxon>Comamonadaceae</taxon>
        <taxon>Variovorax</taxon>
    </lineage>
</organism>
<proteinExistence type="predicted"/>
<protein>
    <recommendedName>
        <fullName evidence="3">Extradiol ring-cleavage dioxygenase LigAB LigA subunit domain-containing protein</fullName>
    </recommendedName>
</protein>
<dbReference type="EMBL" id="CP023284">
    <property type="protein sequence ID" value="ATA55606.1"/>
    <property type="molecule type" value="Genomic_DNA"/>
</dbReference>
<accession>A0A250DMK1</accession>
<sequence>MAQNAEAVYTEFEVPQAQRRALLADPKQALAQLNVHPNLQFKLLAALGLLSLPPASIQPYLQDQHLDGKDR</sequence>
<dbReference type="Proteomes" id="UP000217154">
    <property type="component" value="Chromosome"/>
</dbReference>
<gene>
    <name evidence="1" type="ORF">CKY39_22030</name>
</gene>
<dbReference type="KEGG" id="vbo:CKY39_22030"/>
<evidence type="ECO:0008006" key="3">
    <source>
        <dbReference type="Google" id="ProtNLM"/>
    </source>
</evidence>
<dbReference type="RefSeq" id="WP_095745956.1">
    <property type="nucleotide sequence ID" value="NZ_CP023284.1"/>
</dbReference>
<dbReference type="AlphaFoldDB" id="A0A250DMK1"/>
<name>A0A250DMK1_9BURK</name>
<reference evidence="1 2" key="1">
    <citation type="submission" date="2017-09" db="EMBL/GenBank/DDBJ databases">
        <title>The diverse metabolic capabilities of V. boronicumulans make it an excellent choice for continued studies on novel biodegradation.</title>
        <authorList>
            <person name="Sun S."/>
        </authorList>
    </citation>
    <scope>NUCLEOTIDE SEQUENCE [LARGE SCALE GENOMIC DNA]</scope>
    <source>
        <strain evidence="1 2">J1</strain>
    </source>
</reference>
<evidence type="ECO:0000313" key="2">
    <source>
        <dbReference type="Proteomes" id="UP000217154"/>
    </source>
</evidence>